<dbReference type="InterPro" id="IPR015168">
    <property type="entry name" value="SsuA/THI5"/>
</dbReference>
<dbReference type="Proteomes" id="UP000266206">
    <property type="component" value="Unassembled WGS sequence"/>
</dbReference>
<feature type="chain" id="PRO_5017191464" evidence="1">
    <location>
        <begin position="24"/>
        <end position="331"/>
    </location>
</feature>
<feature type="domain" description="SsuA/THI5-like" evidence="2">
    <location>
        <begin position="44"/>
        <end position="255"/>
    </location>
</feature>
<dbReference type="EMBL" id="NQYH01000002">
    <property type="protein sequence ID" value="RIY41759.1"/>
    <property type="molecule type" value="Genomic_DNA"/>
</dbReference>
<dbReference type="InterPro" id="IPR027939">
    <property type="entry name" value="NMT1/THI5"/>
</dbReference>
<dbReference type="Gene3D" id="3.40.190.10">
    <property type="entry name" value="Periplasmic binding protein-like II"/>
    <property type="match status" value="2"/>
</dbReference>
<sequence>MKKLFAITALGACSLFSTTAALAAEAGKDLQKVTYLLPAPKTLPAFAPWLIAQHQGYFADEGLEVEFVTGKGGVDVAKQVGAGNAVIGGAIGDTSIIVRANGVPVKSVAVLGAGSLTLIASHADKPVNKPAELKGKVISVMAYTDTTYYSLLGTMRKAGLSRDDADIQAAGPAGVWQLFASGKSEVMAGVPDWVVSARAAGTKVHIMPREEGFNSMAQAILASDEAIKNNPELIQKMVRATLKGMTLIMNETDKAVASYVEANPAFKGKEDQVRQVFDLYNEYVYANQEVPGTMDPERLANVQKFYVSEGIVNTETPLDELYTNQFVGGGQ</sequence>
<organism evidence="3 4">
    <name type="scientific">Neopusillimonas maritima</name>
    <dbReference type="NCBI Taxonomy" id="2026239"/>
    <lineage>
        <taxon>Bacteria</taxon>
        <taxon>Pseudomonadati</taxon>
        <taxon>Pseudomonadota</taxon>
        <taxon>Betaproteobacteria</taxon>
        <taxon>Burkholderiales</taxon>
        <taxon>Alcaligenaceae</taxon>
        <taxon>Neopusillimonas</taxon>
    </lineage>
</organism>
<dbReference type="PANTHER" id="PTHR31528">
    <property type="entry name" value="4-AMINO-5-HYDROXYMETHYL-2-METHYLPYRIMIDINE PHOSPHATE SYNTHASE THI11-RELATED"/>
    <property type="match status" value="1"/>
</dbReference>
<gene>
    <name evidence="3" type="ORF">CJP73_04770</name>
</gene>
<protein>
    <submittedName>
        <fullName evidence="3">Nitrate ABC transporter substrate-binding protein</fullName>
    </submittedName>
</protein>
<evidence type="ECO:0000259" key="2">
    <source>
        <dbReference type="Pfam" id="PF09084"/>
    </source>
</evidence>
<reference evidence="3 4" key="1">
    <citation type="submission" date="2017-08" db="EMBL/GenBank/DDBJ databases">
        <title>Pusillimonas indicus sp. nov., a member of the family Alcaligenaceae isolated from surface seawater.</title>
        <authorList>
            <person name="Li J."/>
        </authorList>
    </citation>
    <scope>NUCLEOTIDE SEQUENCE [LARGE SCALE GENOMIC DNA]</scope>
    <source>
        <strain evidence="3 4">L52-1-41</strain>
    </source>
</reference>
<keyword evidence="1" id="KW-0732">Signal</keyword>
<proteinExistence type="predicted"/>
<dbReference type="PANTHER" id="PTHR31528:SF15">
    <property type="entry name" value="RIBOFLAVIN-BINDING PROTEIN RIBY"/>
    <property type="match status" value="1"/>
</dbReference>
<name>A0A3A1YWT3_9BURK</name>
<evidence type="ECO:0000256" key="1">
    <source>
        <dbReference type="SAM" id="SignalP"/>
    </source>
</evidence>
<evidence type="ECO:0000313" key="3">
    <source>
        <dbReference type="EMBL" id="RIY41759.1"/>
    </source>
</evidence>
<dbReference type="OrthoDB" id="8713025at2"/>
<evidence type="ECO:0000313" key="4">
    <source>
        <dbReference type="Proteomes" id="UP000266206"/>
    </source>
</evidence>
<accession>A0A3A1YWT3</accession>
<dbReference type="GO" id="GO:0009228">
    <property type="term" value="P:thiamine biosynthetic process"/>
    <property type="evidence" value="ECO:0007669"/>
    <property type="project" value="InterPro"/>
</dbReference>
<feature type="signal peptide" evidence="1">
    <location>
        <begin position="1"/>
        <end position="23"/>
    </location>
</feature>
<dbReference type="Pfam" id="PF09084">
    <property type="entry name" value="NMT1"/>
    <property type="match status" value="1"/>
</dbReference>
<dbReference type="RefSeq" id="WP_119515636.1">
    <property type="nucleotide sequence ID" value="NZ_NQYH01000002.1"/>
</dbReference>
<dbReference type="SUPFAM" id="SSF53850">
    <property type="entry name" value="Periplasmic binding protein-like II"/>
    <property type="match status" value="1"/>
</dbReference>
<dbReference type="AlphaFoldDB" id="A0A3A1YWT3"/>
<comment type="caution">
    <text evidence="3">The sequence shown here is derived from an EMBL/GenBank/DDBJ whole genome shotgun (WGS) entry which is preliminary data.</text>
</comment>